<gene>
    <name evidence="2" type="ORF">AAFF_G00068010</name>
</gene>
<reference evidence="2" key="1">
    <citation type="journal article" date="2023" name="Science">
        <title>Genome structures resolve the early diversification of teleost fishes.</title>
        <authorList>
            <person name="Parey E."/>
            <person name="Louis A."/>
            <person name="Montfort J."/>
            <person name="Bouchez O."/>
            <person name="Roques C."/>
            <person name="Iampietro C."/>
            <person name="Lluch J."/>
            <person name="Castinel A."/>
            <person name="Donnadieu C."/>
            <person name="Desvignes T."/>
            <person name="Floi Bucao C."/>
            <person name="Jouanno E."/>
            <person name="Wen M."/>
            <person name="Mejri S."/>
            <person name="Dirks R."/>
            <person name="Jansen H."/>
            <person name="Henkel C."/>
            <person name="Chen W.J."/>
            <person name="Zahm M."/>
            <person name="Cabau C."/>
            <person name="Klopp C."/>
            <person name="Thompson A.W."/>
            <person name="Robinson-Rechavi M."/>
            <person name="Braasch I."/>
            <person name="Lecointre G."/>
            <person name="Bobe J."/>
            <person name="Postlethwait J.H."/>
            <person name="Berthelot C."/>
            <person name="Roest Crollius H."/>
            <person name="Guiguen Y."/>
        </authorList>
    </citation>
    <scope>NUCLEOTIDE SEQUENCE</scope>
    <source>
        <strain evidence="2">NC1722</strain>
    </source>
</reference>
<name>A0AAD7WDV3_9TELE</name>
<dbReference type="Proteomes" id="UP001221898">
    <property type="component" value="Unassembled WGS sequence"/>
</dbReference>
<accession>A0AAD7WDV3</accession>
<evidence type="ECO:0000256" key="1">
    <source>
        <dbReference type="SAM" id="MobiDB-lite"/>
    </source>
</evidence>
<evidence type="ECO:0000313" key="2">
    <source>
        <dbReference type="EMBL" id="KAJ8393118.1"/>
    </source>
</evidence>
<organism evidence="2 3">
    <name type="scientific">Aldrovandia affinis</name>
    <dbReference type="NCBI Taxonomy" id="143900"/>
    <lineage>
        <taxon>Eukaryota</taxon>
        <taxon>Metazoa</taxon>
        <taxon>Chordata</taxon>
        <taxon>Craniata</taxon>
        <taxon>Vertebrata</taxon>
        <taxon>Euteleostomi</taxon>
        <taxon>Actinopterygii</taxon>
        <taxon>Neopterygii</taxon>
        <taxon>Teleostei</taxon>
        <taxon>Notacanthiformes</taxon>
        <taxon>Halosauridae</taxon>
        <taxon>Aldrovandia</taxon>
    </lineage>
</organism>
<proteinExistence type="predicted"/>
<dbReference type="EMBL" id="JAINUG010000140">
    <property type="protein sequence ID" value="KAJ8393118.1"/>
    <property type="molecule type" value="Genomic_DNA"/>
</dbReference>
<feature type="region of interest" description="Disordered" evidence="1">
    <location>
        <begin position="1"/>
        <end position="71"/>
    </location>
</feature>
<keyword evidence="3" id="KW-1185">Reference proteome</keyword>
<feature type="compositionally biased region" description="Basic and acidic residues" evidence="1">
    <location>
        <begin position="51"/>
        <end position="71"/>
    </location>
</feature>
<sequence length="88" mass="9929">MLTKEVSKQGGGREGLREEAWDMCGGGSTQRERERERSLTSSHLGLPLHPGHRDAQQQHHRDAAHDPDVVHDVDHEDIVLLRSRTTSM</sequence>
<evidence type="ECO:0000313" key="3">
    <source>
        <dbReference type="Proteomes" id="UP001221898"/>
    </source>
</evidence>
<comment type="caution">
    <text evidence="2">The sequence shown here is derived from an EMBL/GenBank/DDBJ whole genome shotgun (WGS) entry which is preliminary data.</text>
</comment>
<dbReference type="AlphaFoldDB" id="A0AAD7WDV3"/>
<protein>
    <submittedName>
        <fullName evidence="2">Uncharacterized protein</fullName>
    </submittedName>
</protein>